<dbReference type="Pfam" id="PF00528">
    <property type="entry name" value="BPD_transp_1"/>
    <property type="match status" value="1"/>
</dbReference>
<dbReference type="EMBL" id="JBHRYJ010000005">
    <property type="protein sequence ID" value="MFC3677596.1"/>
    <property type="molecule type" value="Genomic_DNA"/>
</dbReference>
<keyword evidence="5 8" id="KW-0812">Transmembrane</keyword>
<evidence type="ECO:0000256" key="3">
    <source>
        <dbReference type="ARBA" id="ARBA00022448"/>
    </source>
</evidence>
<dbReference type="InterPro" id="IPR035906">
    <property type="entry name" value="MetI-like_sf"/>
</dbReference>
<dbReference type="PROSITE" id="PS50928">
    <property type="entry name" value="ABC_TM1"/>
    <property type="match status" value="1"/>
</dbReference>
<feature type="transmembrane region" description="Helical" evidence="8">
    <location>
        <begin position="85"/>
        <end position="104"/>
    </location>
</feature>
<dbReference type="Gene3D" id="1.10.3720.10">
    <property type="entry name" value="MetI-like"/>
    <property type="match status" value="1"/>
</dbReference>
<evidence type="ECO:0000256" key="6">
    <source>
        <dbReference type="ARBA" id="ARBA00022989"/>
    </source>
</evidence>
<comment type="similarity">
    <text evidence="2">Belongs to the binding-protein-dependent transport system permease family. CysTW subfamily.</text>
</comment>
<evidence type="ECO:0000256" key="8">
    <source>
        <dbReference type="RuleBase" id="RU363032"/>
    </source>
</evidence>
<evidence type="ECO:0000256" key="5">
    <source>
        <dbReference type="ARBA" id="ARBA00022692"/>
    </source>
</evidence>
<keyword evidence="7 8" id="KW-0472">Membrane</keyword>
<protein>
    <submittedName>
        <fullName evidence="10">ABC transporter permease</fullName>
    </submittedName>
</protein>
<comment type="caution">
    <text evidence="10">The sequence shown here is derived from an EMBL/GenBank/DDBJ whole genome shotgun (WGS) entry which is preliminary data.</text>
</comment>
<accession>A0ABV7VM26</accession>
<evidence type="ECO:0000256" key="2">
    <source>
        <dbReference type="ARBA" id="ARBA00007069"/>
    </source>
</evidence>
<organism evidence="10 11">
    <name type="scientific">Ferrovibrio xuzhouensis</name>
    <dbReference type="NCBI Taxonomy" id="1576914"/>
    <lineage>
        <taxon>Bacteria</taxon>
        <taxon>Pseudomonadati</taxon>
        <taxon>Pseudomonadota</taxon>
        <taxon>Alphaproteobacteria</taxon>
        <taxon>Rhodospirillales</taxon>
        <taxon>Rhodospirillaceae</taxon>
        <taxon>Ferrovibrio</taxon>
    </lineage>
</organism>
<feature type="transmembrane region" description="Helical" evidence="8">
    <location>
        <begin position="54"/>
        <end position="76"/>
    </location>
</feature>
<name>A0ABV7VM26_9PROT</name>
<feature type="transmembrane region" description="Helical" evidence="8">
    <location>
        <begin position="136"/>
        <end position="162"/>
    </location>
</feature>
<dbReference type="PANTHER" id="PTHR42929">
    <property type="entry name" value="INNER MEMBRANE ABC TRANSPORTER PERMEASE PROTEIN YDCU-RELATED-RELATED"/>
    <property type="match status" value="1"/>
</dbReference>
<keyword evidence="6 8" id="KW-1133">Transmembrane helix</keyword>
<dbReference type="CDD" id="cd06261">
    <property type="entry name" value="TM_PBP2"/>
    <property type="match status" value="1"/>
</dbReference>
<feature type="domain" description="ABC transmembrane type-1" evidence="9">
    <location>
        <begin position="50"/>
        <end position="256"/>
    </location>
</feature>
<feature type="transmembrane region" description="Helical" evidence="8">
    <location>
        <begin position="233"/>
        <end position="256"/>
    </location>
</feature>
<evidence type="ECO:0000256" key="4">
    <source>
        <dbReference type="ARBA" id="ARBA00022475"/>
    </source>
</evidence>
<dbReference type="RefSeq" id="WP_379729166.1">
    <property type="nucleotide sequence ID" value="NZ_JBHRYJ010000005.1"/>
</dbReference>
<keyword evidence="3 8" id="KW-0813">Transport</keyword>
<dbReference type="Proteomes" id="UP001595711">
    <property type="component" value="Unassembled WGS sequence"/>
</dbReference>
<keyword evidence="11" id="KW-1185">Reference proteome</keyword>
<sequence length="270" mass="30091">MVLLGPPLVFVLLFFLVPLAQVIWGSFFTPSFTLAHYLRIWNTPIYLQVFGRTLYVAFCTAGLCVLLGYAAALFLAQCGARTRQYLLLCVVIPFFLSMLIRNYIWMALLQRAGLINNLLLDLGVIEQPLALMYNEFGMLVTMTNMLLPYTIFPILSALLAIPPELHDASASLGAGRLRGFLRVTLPLSMPGVAAGGLLVFIVALGFFITPALVGGPKQMMISNLIDFNVREVLNWPFAFALANMLLWVTLAIYYFYVRFVERRGARPGLP</sequence>
<reference evidence="11" key="1">
    <citation type="journal article" date="2019" name="Int. J. Syst. Evol. Microbiol.">
        <title>The Global Catalogue of Microorganisms (GCM) 10K type strain sequencing project: providing services to taxonomists for standard genome sequencing and annotation.</title>
        <authorList>
            <consortium name="The Broad Institute Genomics Platform"/>
            <consortium name="The Broad Institute Genome Sequencing Center for Infectious Disease"/>
            <person name="Wu L."/>
            <person name="Ma J."/>
        </authorList>
    </citation>
    <scope>NUCLEOTIDE SEQUENCE [LARGE SCALE GENOMIC DNA]</scope>
    <source>
        <strain evidence="11">KCTC 42182</strain>
    </source>
</reference>
<dbReference type="SUPFAM" id="SSF161098">
    <property type="entry name" value="MetI-like"/>
    <property type="match status" value="1"/>
</dbReference>
<proteinExistence type="inferred from homology"/>
<evidence type="ECO:0000313" key="10">
    <source>
        <dbReference type="EMBL" id="MFC3677596.1"/>
    </source>
</evidence>
<evidence type="ECO:0000259" key="9">
    <source>
        <dbReference type="PROSITE" id="PS50928"/>
    </source>
</evidence>
<comment type="subcellular location">
    <subcellularLocation>
        <location evidence="1 8">Cell membrane</location>
        <topology evidence="1 8">Multi-pass membrane protein</topology>
    </subcellularLocation>
</comment>
<evidence type="ECO:0000313" key="11">
    <source>
        <dbReference type="Proteomes" id="UP001595711"/>
    </source>
</evidence>
<feature type="transmembrane region" description="Helical" evidence="8">
    <location>
        <begin position="183"/>
        <end position="213"/>
    </location>
</feature>
<dbReference type="InterPro" id="IPR000515">
    <property type="entry name" value="MetI-like"/>
</dbReference>
<evidence type="ECO:0000256" key="7">
    <source>
        <dbReference type="ARBA" id="ARBA00023136"/>
    </source>
</evidence>
<dbReference type="PANTHER" id="PTHR42929:SF5">
    <property type="entry name" value="ABC TRANSPORTER PERMEASE PROTEIN"/>
    <property type="match status" value="1"/>
</dbReference>
<keyword evidence="4" id="KW-1003">Cell membrane</keyword>
<gene>
    <name evidence="10" type="ORF">ACFOOQ_18725</name>
</gene>
<evidence type="ECO:0000256" key="1">
    <source>
        <dbReference type="ARBA" id="ARBA00004651"/>
    </source>
</evidence>